<dbReference type="InterPro" id="IPR007060">
    <property type="entry name" value="FtsL/DivIC"/>
</dbReference>
<reference evidence="3 4" key="1">
    <citation type="submission" date="2016-08" db="EMBL/GenBank/DDBJ databases">
        <title>Draft genome of the agarase producing Sphingomonas sp. MCT13.</title>
        <authorList>
            <person name="D'Andrea M.M."/>
            <person name="Rossolini G.M."/>
            <person name="Thaller M.C."/>
        </authorList>
    </citation>
    <scope>NUCLEOTIDE SEQUENCE [LARGE SCALE GENOMIC DNA]</scope>
    <source>
        <strain evidence="3 4">MCT13</strain>
    </source>
</reference>
<comment type="caution">
    <text evidence="3">The sequence shown here is derived from an EMBL/GenBank/DDBJ whole genome shotgun (WGS) entry which is preliminary data.</text>
</comment>
<dbReference type="Proteomes" id="UP000094487">
    <property type="component" value="Unassembled WGS sequence"/>
</dbReference>
<keyword evidence="4" id="KW-1185">Reference proteome</keyword>
<feature type="transmembrane region" description="Helical" evidence="2">
    <location>
        <begin position="20"/>
        <end position="41"/>
    </location>
</feature>
<dbReference type="STRING" id="1888892.BFL28_00185"/>
<evidence type="ECO:0000313" key="3">
    <source>
        <dbReference type="EMBL" id="ODP38509.1"/>
    </source>
</evidence>
<dbReference type="OrthoDB" id="9815600at2"/>
<keyword evidence="2" id="KW-0812">Transmembrane</keyword>
<keyword evidence="1" id="KW-0175">Coiled coil</keyword>
<keyword evidence="2" id="KW-0472">Membrane</keyword>
<dbReference type="AlphaFoldDB" id="A0A1E3LXQ9"/>
<protein>
    <submittedName>
        <fullName evidence="3">Septum formation initiator</fullName>
    </submittedName>
</protein>
<gene>
    <name evidence="3" type="ORF">BFL28_00185</name>
</gene>
<dbReference type="Pfam" id="PF04977">
    <property type="entry name" value="DivIC"/>
    <property type="match status" value="1"/>
</dbReference>
<proteinExistence type="predicted"/>
<name>A0A1E3LXQ9_9SPHN</name>
<evidence type="ECO:0000313" key="4">
    <source>
        <dbReference type="Proteomes" id="UP000094487"/>
    </source>
</evidence>
<keyword evidence="2" id="KW-1133">Transmembrane helix</keyword>
<accession>A0A1E3LXQ9</accession>
<dbReference type="RefSeq" id="WP_069319598.1">
    <property type="nucleotide sequence ID" value="NZ_MDDS01000013.1"/>
</dbReference>
<evidence type="ECO:0000256" key="2">
    <source>
        <dbReference type="SAM" id="Phobius"/>
    </source>
</evidence>
<feature type="coiled-coil region" evidence="1">
    <location>
        <begin position="41"/>
        <end position="75"/>
    </location>
</feature>
<organism evidence="3 4">
    <name type="scientific">Sphingomonas turrisvirgatae</name>
    <dbReference type="NCBI Taxonomy" id="1888892"/>
    <lineage>
        <taxon>Bacteria</taxon>
        <taxon>Pseudomonadati</taxon>
        <taxon>Pseudomonadota</taxon>
        <taxon>Alphaproteobacteria</taxon>
        <taxon>Sphingomonadales</taxon>
        <taxon>Sphingomonadaceae</taxon>
        <taxon>Sphingomonas</taxon>
    </lineage>
</organism>
<sequence length="103" mass="11462">MARPIPLKTYLTRAGLPAVAIIFMGFFAYSAVLGPNGILVYGDYKRQQAAKQSELAKLEKQRADLRNRVALLDQKGADPDMVDELTRKKLNVVHPDEVIVPLN</sequence>
<dbReference type="EMBL" id="MDDS01000013">
    <property type="protein sequence ID" value="ODP38509.1"/>
    <property type="molecule type" value="Genomic_DNA"/>
</dbReference>
<evidence type="ECO:0000256" key="1">
    <source>
        <dbReference type="SAM" id="Coils"/>
    </source>
</evidence>